<keyword evidence="2" id="KW-1185">Reference proteome</keyword>
<evidence type="ECO:0000313" key="1">
    <source>
        <dbReference type="EMBL" id="KAJ8891356.1"/>
    </source>
</evidence>
<accession>A0ABQ9I3X8</accession>
<dbReference type="Proteomes" id="UP001159363">
    <property type="component" value="Chromosome 3"/>
</dbReference>
<protein>
    <submittedName>
        <fullName evidence="1">Uncharacterized protein</fullName>
    </submittedName>
</protein>
<comment type="caution">
    <text evidence="1">The sequence shown here is derived from an EMBL/GenBank/DDBJ whole genome shotgun (WGS) entry which is preliminary data.</text>
</comment>
<reference evidence="1 2" key="1">
    <citation type="submission" date="2023-02" db="EMBL/GenBank/DDBJ databases">
        <title>LHISI_Scaffold_Assembly.</title>
        <authorList>
            <person name="Stuart O.P."/>
            <person name="Cleave R."/>
            <person name="Magrath M.J.L."/>
            <person name="Mikheyev A.S."/>
        </authorList>
    </citation>
    <scope>NUCLEOTIDE SEQUENCE [LARGE SCALE GENOMIC DNA]</scope>
    <source>
        <strain evidence="1">Daus_M_001</strain>
        <tissue evidence="1">Leg muscle</tissue>
    </source>
</reference>
<dbReference type="EMBL" id="JARBHB010000003">
    <property type="protein sequence ID" value="KAJ8891356.1"/>
    <property type="molecule type" value="Genomic_DNA"/>
</dbReference>
<evidence type="ECO:0000313" key="2">
    <source>
        <dbReference type="Proteomes" id="UP001159363"/>
    </source>
</evidence>
<proteinExistence type="predicted"/>
<organism evidence="1 2">
    <name type="scientific">Dryococelus australis</name>
    <dbReference type="NCBI Taxonomy" id="614101"/>
    <lineage>
        <taxon>Eukaryota</taxon>
        <taxon>Metazoa</taxon>
        <taxon>Ecdysozoa</taxon>
        <taxon>Arthropoda</taxon>
        <taxon>Hexapoda</taxon>
        <taxon>Insecta</taxon>
        <taxon>Pterygota</taxon>
        <taxon>Neoptera</taxon>
        <taxon>Polyneoptera</taxon>
        <taxon>Phasmatodea</taxon>
        <taxon>Verophasmatodea</taxon>
        <taxon>Anareolatae</taxon>
        <taxon>Phasmatidae</taxon>
        <taxon>Eurycanthinae</taxon>
        <taxon>Dryococelus</taxon>
    </lineage>
</organism>
<name>A0ABQ9I3X8_9NEOP</name>
<sequence length="162" mass="18347">MEQRDRRLPSSLLKQKVSKTFLSGSPHTIEEAVCLLNPGEDTSQTEKELRFTHAHICISSTVVSTKLWLHLHTLEDFYTIPLILKFHVHVRPTHNLCLLMSKKRKTSPVWCSISHTIKVKQCTIIAMYAPPEKSIEPQDLNKLSRLSTSILALGNLNAKLPA</sequence>
<gene>
    <name evidence="1" type="ORF">PR048_010872</name>
</gene>